<dbReference type="GO" id="GO:0007165">
    <property type="term" value="P:signal transduction"/>
    <property type="evidence" value="ECO:0007669"/>
    <property type="project" value="InterPro"/>
</dbReference>
<proteinExistence type="predicted"/>
<organism evidence="2 3">
    <name type="scientific">Anaeromyces robustus</name>
    <dbReference type="NCBI Taxonomy" id="1754192"/>
    <lineage>
        <taxon>Eukaryota</taxon>
        <taxon>Fungi</taxon>
        <taxon>Fungi incertae sedis</taxon>
        <taxon>Chytridiomycota</taxon>
        <taxon>Chytridiomycota incertae sedis</taxon>
        <taxon>Neocallimastigomycetes</taxon>
        <taxon>Neocallimastigales</taxon>
        <taxon>Neocallimastigaceae</taxon>
        <taxon>Anaeromyces</taxon>
    </lineage>
</organism>
<evidence type="ECO:0000259" key="1">
    <source>
        <dbReference type="PROSITE" id="PS50238"/>
    </source>
</evidence>
<dbReference type="OrthoDB" id="10436465at2759"/>
<accession>A0A1Y1XJW5</accession>
<dbReference type="Pfam" id="PF00620">
    <property type="entry name" value="RhoGAP"/>
    <property type="match status" value="1"/>
</dbReference>
<sequence length="606" mass="70368">MSILCCKEKESVFGKTIEEMLDYTISIKKEEELVPLEIQQFITYLSERNAIQFKELFINSVEVKKKNKFIKKINKAGTINLKDVHDLHLVISVFIEFLTRIPGRIISKEMFYDFPVISEEGKKKDIKKIKKGLKTIPEQRFATLKYLMTFFSGNSVNNNCRIKIDTRDLISLAPIIASTIIEIPNDYTLSSKIYKNGNVISYPSNQNSIITSIKNRENITRLMMQNFSKIFSNEKEKKKSKPFNYNFDEENYKYCEHGYDSKYINTRSCSICESPRLHMRISSKKCSTPSSPINDDYDSISIEENKSKYNKVVTPSTKTMFYDSDSSCSNKNNFDVQNINYKVIGDKIYLSFTVITPDSSSQNYKLEFPSSGSGIASITNLDSDDSSPQLYKVTSFTDKSSDSTIDNPKNVELKLNLPVFQEKKFRNSNSFLNINYLSNNIDTNKYSVVVQPDESVITELQLFLKATRRYLYDLQSFPTGQIKELFKFSKQRYKLVKEVLSDSPYINLEPIINSSLFGPNKCFVYYEGLSNLSHAQKTLMEYDLFKKNNNIKEFIFQKSKEQCKIEKDLLYQKLVDLKNDITTENDRHILHELNKVYNNIRENLKK</sequence>
<dbReference type="SUPFAM" id="SSF48350">
    <property type="entry name" value="GTPase activation domain, GAP"/>
    <property type="match status" value="1"/>
</dbReference>
<dbReference type="InterPro" id="IPR000198">
    <property type="entry name" value="RhoGAP_dom"/>
</dbReference>
<feature type="domain" description="Rho-GAP" evidence="1">
    <location>
        <begin position="15"/>
        <end position="231"/>
    </location>
</feature>
<reference evidence="2 3" key="2">
    <citation type="submission" date="2016-08" db="EMBL/GenBank/DDBJ databases">
        <title>Pervasive Adenine N6-methylation of Active Genes in Fungi.</title>
        <authorList>
            <consortium name="DOE Joint Genome Institute"/>
            <person name="Mondo S.J."/>
            <person name="Dannebaum R.O."/>
            <person name="Kuo R.C."/>
            <person name="Labutti K."/>
            <person name="Haridas S."/>
            <person name="Kuo A."/>
            <person name="Salamov A."/>
            <person name="Ahrendt S.R."/>
            <person name="Lipzen A."/>
            <person name="Sullivan W."/>
            <person name="Andreopoulos W.B."/>
            <person name="Clum A."/>
            <person name="Lindquist E."/>
            <person name="Daum C."/>
            <person name="Ramamoorthy G.K."/>
            <person name="Gryganskyi A."/>
            <person name="Culley D."/>
            <person name="Magnuson J.K."/>
            <person name="James T.Y."/>
            <person name="O'Malley M.A."/>
            <person name="Stajich J.E."/>
            <person name="Spatafora J.W."/>
            <person name="Visel A."/>
            <person name="Grigoriev I.V."/>
        </authorList>
    </citation>
    <scope>NUCLEOTIDE SEQUENCE [LARGE SCALE GENOMIC DNA]</scope>
    <source>
        <strain evidence="2 3">S4</strain>
    </source>
</reference>
<dbReference type="Proteomes" id="UP000193944">
    <property type="component" value="Unassembled WGS sequence"/>
</dbReference>
<reference evidence="2 3" key="1">
    <citation type="submission" date="2016-08" db="EMBL/GenBank/DDBJ databases">
        <title>A Parts List for Fungal Cellulosomes Revealed by Comparative Genomics.</title>
        <authorList>
            <consortium name="DOE Joint Genome Institute"/>
            <person name="Haitjema C.H."/>
            <person name="Gilmore S.P."/>
            <person name="Henske J.K."/>
            <person name="Solomon K.V."/>
            <person name="De Groot R."/>
            <person name="Kuo A."/>
            <person name="Mondo S.J."/>
            <person name="Salamov A.A."/>
            <person name="Labutti K."/>
            <person name="Zhao Z."/>
            <person name="Chiniquy J."/>
            <person name="Barry K."/>
            <person name="Brewer H.M."/>
            <person name="Purvine S.O."/>
            <person name="Wright A.T."/>
            <person name="Boxma B."/>
            <person name="Van Alen T."/>
            <person name="Hackstein J.H."/>
            <person name="Baker S.E."/>
            <person name="Grigoriev I.V."/>
            <person name="O'Malley M.A."/>
        </authorList>
    </citation>
    <scope>NUCLEOTIDE SEQUENCE [LARGE SCALE GENOMIC DNA]</scope>
    <source>
        <strain evidence="2 3">S4</strain>
    </source>
</reference>
<dbReference type="Gene3D" id="1.10.555.10">
    <property type="entry name" value="Rho GTPase activation protein"/>
    <property type="match status" value="1"/>
</dbReference>
<dbReference type="PROSITE" id="PS50238">
    <property type="entry name" value="RHOGAP"/>
    <property type="match status" value="1"/>
</dbReference>
<dbReference type="AlphaFoldDB" id="A0A1Y1XJW5"/>
<dbReference type="STRING" id="1754192.A0A1Y1XJW5"/>
<keyword evidence="3" id="KW-1185">Reference proteome</keyword>
<evidence type="ECO:0000313" key="3">
    <source>
        <dbReference type="Proteomes" id="UP000193944"/>
    </source>
</evidence>
<dbReference type="InterPro" id="IPR008936">
    <property type="entry name" value="Rho_GTPase_activation_prot"/>
</dbReference>
<evidence type="ECO:0000313" key="2">
    <source>
        <dbReference type="EMBL" id="ORX86040.1"/>
    </source>
</evidence>
<dbReference type="SMART" id="SM00324">
    <property type="entry name" value="RhoGAP"/>
    <property type="match status" value="1"/>
</dbReference>
<dbReference type="EMBL" id="MCFG01000026">
    <property type="protein sequence ID" value="ORX86040.1"/>
    <property type="molecule type" value="Genomic_DNA"/>
</dbReference>
<gene>
    <name evidence="2" type="ORF">BCR32DRAFT_290270</name>
</gene>
<comment type="caution">
    <text evidence="2">The sequence shown here is derived from an EMBL/GenBank/DDBJ whole genome shotgun (WGS) entry which is preliminary data.</text>
</comment>
<name>A0A1Y1XJW5_9FUNG</name>
<protein>
    <submittedName>
        <fullName evidence="2">Rho GTPase activation protein</fullName>
    </submittedName>
</protein>